<comment type="similarity">
    <text evidence="5">Belongs to the ZIP transporter (TC 2.A.5) family. KE4/Catsup subfamily.</text>
</comment>
<dbReference type="Pfam" id="PF00098">
    <property type="entry name" value="zf-CCHC"/>
    <property type="match status" value="2"/>
</dbReference>
<accession>A0A8R1DXX0</accession>
<feature type="domain" description="CCHC-type" evidence="11">
    <location>
        <begin position="936"/>
        <end position="951"/>
    </location>
</feature>
<keyword evidence="6" id="KW-0863">Zinc-finger</keyword>
<dbReference type="SUPFAM" id="SSF57756">
    <property type="entry name" value="Retrovirus zinc finger-like domains"/>
    <property type="match status" value="1"/>
</dbReference>
<proteinExistence type="inferred from homology"/>
<keyword evidence="6" id="KW-0479">Metal-binding</keyword>
<protein>
    <recommendedName>
        <fullName evidence="11">CCHC-type domain-containing protein</fullName>
    </recommendedName>
</protein>
<evidence type="ECO:0000256" key="2">
    <source>
        <dbReference type="ARBA" id="ARBA00022692"/>
    </source>
</evidence>
<feature type="chain" id="PRO_5035758023" description="CCHC-type domain-containing protein" evidence="10">
    <location>
        <begin position="19"/>
        <end position="1151"/>
    </location>
</feature>
<evidence type="ECO:0000256" key="7">
    <source>
        <dbReference type="SAM" id="Coils"/>
    </source>
</evidence>
<evidence type="ECO:0000256" key="1">
    <source>
        <dbReference type="ARBA" id="ARBA00004141"/>
    </source>
</evidence>
<dbReference type="InterPro" id="IPR001878">
    <property type="entry name" value="Znf_CCHC"/>
</dbReference>
<evidence type="ECO:0000256" key="3">
    <source>
        <dbReference type="ARBA" id="ARBA00022989"/>
    </source>
</evidence>
<dbReference type="SMART" id="SM00343">
    <property type="entry name" value="ZnF_C2HC"/>
    <property type="match status" value="2"/>
</dbReference>
<dbReference type="GO" id="GO:0008270">
    <property type="term" value="F:zinc ion binding"/>
    <property type="evidence" value="ECO:0007669"/>
    <property type="project" value="UniProtKB-KW"/>
</dbReference>
<reference evidence="13" key="1">
    <citation type="submission" date="2010-08" db="EMBL/GenBank/DDBJ databases">
        <authorList>
            <consortium name="Caenorhabditis japonica Sequencing Consortium"/>
            <person name="Wilson R.K."/>
        </authorList>
    </citation>
    <scope>NUCLEOTIDE SEQUENCE [LARGE SCALE GENOMIC DNA]</scope>
    <source>
        <strain evidence="13">DF5081</strain>
    </source>
</reference>
<dbReference type="GO" id="GO:0005385">
    <property type="term" value="F:zinc ion transmembrane transporter activity"/>
    <property type="evidence" value="ECO:0007669"/>
    <property type="project" value="TreeGrafter"/>
</dbReference>
<evidence type="ECO:0000256" key="6">
    <source>
        <dbReference type="PROSITE-ProRule" id="PRU00047"/>
    </source>
</evidence>
<reference evidence="12" key="2">
    <citation type="submission" date="2022-06" db="UniProtKB">
        <authorList>
            <consortium name="EnsemblMetazoa"/>
        </authorList>
    </citation>
    <scope>IDENTIFICATION</scope>
    <source>
        <strain evidence="12">DF5081</strain>
    </source>
</reference>
<feature type="region of interest" description="Disordered" evidence="8">
    <location>
        <begin position="696"/>
        <end position="742"/>
    </location>
</feature>
<keyword evidence="10" id="KW-0732">Signal</keyword>
<keyword evidence="3 9" id="KW-1133">Transmembrane helix</keyword>
<feature type="compositionally biased region" description="Basic and acidic residues" evidence="8">
    <location>
        <begin position="37"/>
        <end position="69"/>
    </location>
</feature>
<evidence type="ECO:0000259" key="11">
    <source>
        <dbReference type="PROSITE" id="PS50158"/>
    </source>
</evidence>
<evidence type="ECO:0000256" key="8">
    <source>
        <dbReference type="SAM" id="MobiDB-lite"/>
    </source>
</evidence>
<comment type="subcellular location">
    <subcellularLocation>
        <location evidence="1">Membrane</location>
        <topology evidence="1">Multi-pass membrane protein</topology>
    </subcellularLocation>
</comment>
<name>A0A8R1DXX0_CAEJA</name>
<evidence type="ECO:0000256" key="9">
    <source>
        <dbReference type="SAM" id="Phobius"/>
    </source>
</evidence>
<keyword evidence="2 9" id="KW-0812">Transmembrane</keyword>
<keyword evidence="4 9" id="KW-0472">Membrane</keyword>
<sequence>MRNFTVFLVFLTILGAYAHLHSHDEHEHSGFGQMRPHFKESSEEEEHHHDDHEHEHEHQHDHDHHQENVKKHRKIERLSTLKTWVYSLSAVFGISVAPCALLFFIPAQHANGPFLKILLAFGAGGLLGDALLHIIPHALSPHDHGHEDAHGHSHGHSHSDSSGHDHSQQLRVGLYVIAGILVFMLVEQLVRIIKCHWLKTAETITKLLNKSFADGQRMDEFMETMDGVLEELVEENRRTDAEAAVSGRATRGADGRKAWRMTDESTIGTIEEELQSEDEVMSLKQRRRKIRGFAKFVATATEVEQETRRKIALMTKCSERQKELIIEPFMKFSRELLERFEEMGGDQWTRSVLRVMREFGLETVESLREACEKAVSGSEVGTSREKLKKEVEKLSNEKTLLQEAWMEEKNMLKEQMEQLEREKNFAEECLGQLEMARSVEKKTAEKLERSLQQCSDELEKLRQANFRRSLKEDLKPRFSQKVDCGNEHLRVKVEDWEMESRSSRSSGMREMVQCMSRMMKSSALPEPKTFDGSGEFGEFKRTFLLKYQHVTDGDDELVAILEEKFLKGAAKTLFQSLPKRYERSLKSLFEEFEKKLRKRQGDRKAEALNEFEELKKNPGQKMWEYLIEVEKWSRMAFPEVGDETLSQMRTTKLMKAVREDDTLHKMLIMKRFEVPLAQQYEQLKDIVLQQENEKLREHGQKNGNRNKFKERRENDWDKEKRYSDAEEDNRKKEEGHSKESSTCFRCGSMGHVSRQCTSQLVQNVEAEEAEAVKSVGPKTVELVEILRQKRRIVIDSGSVVSIMSTGAWNRLKKGYPSWVKEVEILVKPRFTLLDASKTYMPVKEQIKIEIVVRGKKALVVFQLVENKADIFLLGTNAFESIGVELKWKAKRALELEAERYQAPEQTKSVQWKSSNRVEKATRELKRLRRYGSANQCFRCGGVGHVVRQCTSRPVQRVDTTKRARKAMMVDPVEILGQGKRFEAGGGSVVSVMSTGGWERSKTRCPELTKEAEVLAKPYLIEPSQSDARIVARAEACLGQAICREAEKKCVPKNQCSKSEERRMTKVVTNRLFIKRNHGIGVGSRSGAKCTPKAAQAVVDKMVECKNRWVPREQTRWVPGVQMKTKRGKREGQRRTVNCARRNVKSNFNVED</sequence>
<feature type="compositionally biased region" description="Basic and acidic residues" evidence="8">
    <location>
        <begin position="710"/>
        <end position="739"/>
    </location>
</feature>
<dbReference type="Pfam" id="PF02535">
    <property type="entry name" value="Zip"/>
    <property type="match status" value="1"/>
</dbReference>
<feature type="region of interest" description="Disordered" evidence="8">
    <location>
        <begin position="26"/>
        <end position="73"/>
    </location>
</feature>
<dbReference type="GO" id="GO:0019899">
    <property type="term" value="F:enzyme binding"/>
    <property type="evidence" value="ECO:0007669"/>
    <property type="project" value="UniProtKB-ARBA"/>
</dbReference>
<dbReference type="GO" id="GO:0016020">
    <property type="term" value="C:membrane"/>
    <property type="evidence" value="ECO:0007669"/>
    <property type="project" value="UniProtKB-SubCell"/>
</dbReference>
<dbReference type="InterPro" id="IPR003689">
    <property type="entry name" value="ZIP"/>
</dbReference>
<keyword evidence="13" id="KW-1185">Reference proteome</keyword>
<dbReference type="GO" id="GO:0005737">
    <property type="term" value="C:cytoplasm"/>
    <property type="evidence" value="ECO:0007669"/>
    <property type="project" value="UniProtKB-ARBA"/>
</dbReference>
<evidence type="ECO:0000256" key="10">
    <source>
        <dbReference type="SAM" id="SignalP"/>
    </source>
</evidence>
<dbReference type="EnsemblMetazoa" id="CJA13472.1">
    <property type="protein sequence ID" value="CJA13472.1"/>
    <property type="gene ID" value="WBGene00132676"/>
</dbReference>
<keyword evidence="7" id="KW-0175">Coiled coil</keyword>
<keyword evidence="6" id="KW-0862">Zinc</keyword>
<evidence type="ECO:0000313" key="13">
    <source>
        <dbReference type="Proteomes" id="UP000005237"/>
    </source>
</evidence>
<dbReference type="PANTHER" id="PTHR16950:SF18">
    <property type="entry name" value="ZINC TRANSPORTER ZIPT-7.1"/>
    <property type="match status" value="1"/>
</dbReference>
<dbReference type="GO" id="GO:0003676">
    <property type="term" value="F:nucleic acid binding"/>
    <property type="evidence" value="ECO:0007669"/>
    <property type="project" value="InterPro"/>
</dbReference>
<dbReference type="AlphaFoldDB" id="A0A8R1DXX0"/>
<organism evidence="12 13">
    <name type="scientific">Caenorhabditis japonica</name>
    <dbReference type="NCBI Taxonomy" id="281687"/>
    <lineage>
        <taxon>Eukaryota</taxon>
        <taxon>Metazoa</taxon>
        <taxon>Ecdysozoa</taxon>
        <taxon>Nematoda</taxon>
        <taxon>Chromadorea</taxon>
        <taxon>Rhabditida</taxon>
        <taxon>Rhabditina</taxon>
        <taxon>Rhabditomorpha</taxon>
        <taxon>Rhabditoidea</taxon>
        <taxon>Rhabditidae</taxon>
        <taxon>Peloderinae</taxon>
        <taxon>Caenorhabditis</taxon>
    </lineage>
</organism>
<feature type="domain" description="CCHC-type" evidence="11">
    <location>
        <begin position="743"/>
        <end position="758"/>
    </location>
</feature>
<dbReference type="PANTHER" id="PTHR16950">
    <property type="entry name" value="ZINC TRANSPORTER SLC39A7 HISTIDINE-RICH MEMBRANE PROTEIN KE4"/>
    <property type="match status" value="1"/>
</dbReference>
<dbReference type="Proteomes" id="UP000005237">
    <property type="component" value="Unassembled WGS sequence"/>
</dbReference>
<dbReference type="PROSITE" id="PS50158">
    <property type="entry name" value="ZF_CCHC"/>
    <property type="match status" value="2"/>
</dbReference>
<dbReference type="GO" id="GO:0006882">
    <property type="term" value="P:intracellular zinc ion homeostasis"/>
    <property type="evidence" value="ECO:0007669"/>
    <property type="project" value="TreeGrafter"/>
</dbReference>
<feature type="signal peptide" evidence="10">
    <location>
        <begin position="1"/>
        <end position="18"/>
    </location>
</feature>
<feature type="coiled-coil region" evidence="7">
    <location>
        <begin position="384"/>
        <end position="464"/>
    </location>
</feature>
<dbReference type="InterPro" id="IPR036875">
    <property type="entry name" value="Znf_CCHC_sf"/>
</dbReference>
<evidence type="ECO:0000313" key="12">
    <source>
        <dbReference type="EnsemblMetazoa" id="CJA13472.1"/>
    </source>
</evidence>
<evidence type="ECO:0000256" key="4">
    <source>
        <dbReference type="ARBA" id="ARBA00023136"/>
    </source>
</evidence>
<feature type="region of interest" description="Disordered" evidence="8">
    <location>
        <begin position="142"/>
        <end position="165"/>
    </location>
</feature>
<dbReference type="Gene3D" id="4.10.60.10">
    <property type="entry name" value="Zinc finger, CCHC-type"/>
    <property type="match status" value="1"/>
</dbReference>
<feature type="transmembrane region" description="Helical" evidence="9">
    <location>
        <begin position="84"/>
        <end position="105"/>
    </location>
</feature>
<evidence type="ECO:0000256" key="5">
    <source>
        <dbReference type="ARBA" id="ARBA00038485"/>
    </source>
</evidence>